<proteinExistence type="inferred from homology"/>
<organism evidence="14 15">
    <name type="scientific">Caenorhabditis auriculariae</name>
    <dbReference type="NCBI Taxonomy" id="2777116"/>
    <lineage>
        <taxon>Eukaryota</taxon>
        <taxon>Metazoa</taxon>
        <taxon>Ecdysozoa</taxon>
        <taxon>Nematoda</taxon>
        <taxon>Chromadorea</taxon>
        <taxon>Rhabditida</taxon>
        <taxon>Rhabditina</taxon>
        <taxon>Rhabditomorpha</taxon>
        <taxon>Rhabditoidea</taxon>
        <taxon>Rhabditidae</taxon>
        <taxon>Peloderinae</taxon>
        <taxon>Caenorhabditis</taxon>
    </lineage>
</organism>
<protein>
    <recommendedName>
        <fullName evidence="7">Glutathione-dependent dehydroascorbate reductase</fullName>
        <ecNumber evidence="4">1.20.4.2</ecNumber>
        <ecNumber evidence="2">1.8.5.1</ecNumber>
        <ecNumber evidence="3">2.5.1.18</ecNumber>
    </recommendedName>
    <alternativeName>
        <fullName evidence="8">Monomethylarsonic acid reductase</fullName>
    </alternativeName>
</protein>
<dbReference type="InterPro" id="IPR004045">
    <property type="entry name" value="Glutathione_S-Trfase_N"/>
</dbReference>
<dbReference type="AlphaFoldDB" id="A0A8S1GXY3"/>
<keyword evidence="15" id="KW-1185">Reference proteome</keyword>
<comment type="caution">
    <text evidence="14">The sequence shown here is derived from an EMBL/GenBank/DDBJ whole genome shotgun (WGS) entry which is preliminary data.</text>
</comment>
<dbReference type="Pfam" id="PF13417">
    <property type="entry name" value="GST_N_3"/>
    <property type="match status" value="1"/>
</dbReference>
<keyword evidence="5" id="KW-0808">Transferase</keyword>
<dbReference type="SFLD" id="SFLDG00358">
    <property type="entry name" value="Main_(cytGST)"/>
    <property type="match status" value="1"/>
</dbReference>
<dbReference type="GO" id="GO:0045174">
    <property type="term" value="F:glutathione dehydrogenase (ascorbate) activity"/>
    <property type="evidence" value="ECO:0007669"/>
    <property type="project" value="UniProtKB-EC"/>
</dbReference>
<evidence type="ECO:0000256" key="2">
    <source>
        <dbReference type="ARBA" id="ARBA00012436"/>
    </source>
</evidence>
<evidence type="ECO:0000256" key="11">
    <source>
        <dbReference type="ARBA" id="ARBA00049544"/>
    </source>
</evidence>
<gene>
    <name evidence="14" type="ORF">CAUJ_LOCUS4104</name>
</gene>
<evidence type="ECO:0000256" key="9">
    <source>
        <dbReference type="ARBA" id="ARBA00047960"/>
    </source>
</evidence>
<dbReference type="GO" id="GO:0005737">
    <property type="term" value="C:cytoplasm"/>
    <property type="evidence" value="ECO:0007669"/>
    <property type="project" value="InterPro"/>
</dbReference>
<dbReference type="PANTHER" id="PTHR43968:SF9">
    <property type="entry name" value="GLUTATHIONE S-TRANSFERASE"/>
    <property type="match status" value="1"/>
</dbReference>
<dbReference type="EC" id="1.20.4.2" evidence="4"/>
<dbReference type="PANTHER" id="PTHR43968">
    <property type="match status" value="1"/>
</dbReference>
<sequence length="330" mass="36850">MGQKPSEDLVQMVVAGNCSTSAALCVQFLSQLATVVFDNAFAGVSTMSSPTAMSPTAIQFRPAISHPATPLKFSSRAAVGSNLRSLNSPMLHQGSFEPYLAPGSYRLYSMRFCPYAERVVLYLAKKNIPVEVVNVNPDKSPSWYLAKSPLGRVPSLEINGKVVWESNVIVEYLDELFPSNSILPRDPFEKAHQKILVERLSPLINVLFDFFRSSAPHVQRQTDANLHVALRNAEGLLTDSFFGGKIPGFADYMVWPFLERLELLTLTSTSQFRYFPGLHYPRMAAYIVRMQNQPEVKFAMRPLAHHKAYVDSFSTGRPNYDFGIYNAGGR</sequence>
<evidence type="ECO:0000259" key="12">
    <source>
        <dbReference type="PROSITE" id="PS50404"/>
    </source>
</evidence>
<dbReference type="InterPro" id="IPR050983">
    <property type="entry name" value="GST_Omega/HSP26"/>
</dbReference>
<dbReference type="InterPro" id="IPR036282">
    <property type="entry name" value="Glutathione-S-Trfase_C_sf"/>
</dbReference>
<dbReference type="GO" id="GO:0004364">
    <property type="term" value="F:glutathione transferase activity"/>
    <property type="evidence" value="ECO:0007669"/>
    <property type="project" value="UniProtKB-EC"/>
</dbReference>
<feature type="domain" description="GST N-terminal" evidence="12">
    <location>
        <begin position="103"/>
        <end position="181"/>
    </location>
</feature>
<evidence type="ECO:0000256" key="3">
    <source>
        <dbReference type="ARBA" id="ARBA00012452"/>
    </source>
</evidence>
<dbReference type="InterPro" id="IPR010987">
    <property type="entry name" value="Glutathione-S-Trfase_C-like"/>
</dbReference>
<dbReference type="PROSITE" id="PS50405">
    <property type="entry name" value="GST_CTER"/>
    <property type="match status" value="1"/>
</dbReference>
<evidence type="ECO:0000256" key="4">
    <source>
        <dbReference type="ARBA" id="ARBA00013060"/>
    </source>
</evidence>
<evidence type="ECO:0000313" key="14">
    <source>
        <dbReference type="EMBL" id="CAD6188185.1"/>
    </source>
</evidence>
<dbReference type="Gene3D" id="1.20.1050.10">
    <property type="match status" value="1"/>
</dbReference>
<dbReference type="SUPFAM" id="SSF47616">
    <property type="entry name" value="GST C-terminal domain-like"/>
    <property type="match status" value="1"/>
</dbReference>
<accession>A0A8S1GXY3</accession>
<dbReference type="GO" id="GO:0050610">
    <property type="term" value="F:methylarsonate reductase activity"/>
    <property type="evidence" value="ECO:0007669"/>
    <property type="project" value="UniProtKB-EC"/>
</dbReference>
<evidence type="ECO:0000256" key="7">
    <source>
        <dbReference type="ARBA" id="ARBA00032186"/>
    </source>
</evidence>
<dbReference type="PRINTS" id="PR01625">
    <property type="entry name" value="GSTRNSFRASEO"/>
</dbReference>
<dbReference type="SFLD" id="SFLDS00019">
    <property type="entry name" value="Glutathione_Transferase_(cytos"/>
    <property type="match status" value="1"/>
</dbReference>
<dbReference type="EC" id="2.5.1.18" evidence="3"/>
<feature type="domain" description="GST C-terminal" evidence="13">
    <location>
        <begin position="186"/>
        <end position="322"/>
    </location>
</feature>
<keyword evidence="6" id="KW-0560">Oxidoreductase</keyword>
<dbReference type="FunFam" id="3.40.30.10:FF:000123">
    <property type="entry name" value="Glutathione transferase o1"/>
    <property type="match status" value="1"/>
</dbReference>
<comment type="catalytic activity">
    <reaction evidence="10">
        <text>methylarsonate + 2 glutathione + H(+) = methylarsonous acid + glutathione disulfide + H2O</text>
        <dbReference type="Rhea" id="RHEA:15969"/>
        <dbReference type="ChEBI" id="CHEBI:15377"/>
        <dbReference type="ChEBI" id="CHEBI:15378"/>
        <dbReference type="ChEBI" id="CHEBI:17826"/>
        <dbReference type="ChEBI" id="CHEBI:33409"/>
        <dbReference type="ChEBI" id="CHEBI:57925"/>
        <dbReference type="ChEBI" id="CHEBI:58297"/>
        <dbReference type="EC" id="1.20.4.2"/>
    </reaction>
</comment>
<dbReference type="PROSITE" id="PS50404">
    <property type="entry name" value="GST_NTER"/>
    <property type="match status" value="1"/>
</dbReference>
<dbReference type="FunFam" id="1.20.1050.10:FF:000009">
    <property type="entry name" value="Glutathione S-transferase omega-1"/>
    <property type="match status" value="1"/>
</dbReference>
<dbReference type="InterPro" id="IPR040079">
    <property type="entry name" value="Glutathione_S-Trfase"/>
</dbReference>
<dbReference type="EC" id="1.8.5.1" evidence="2"/>
<dbReference type="InterPro" id="IPR036249">
    <property type="entry name" value="Thioredoxin-like_sf"/>
</dbReference>
<reference evidence="14" key="1">
    <citation type="submission" date="2020-10" db="EMBL/GenBank/DDBJ databases">
        <authorList>
            <person name="Kikuchi T."/>
        </authorList>
    </citation>
    <scope>NUCLEOTIDE SEQUENCE</scope>
    <source>
        <strain evidence="14">NKZ352</strain>
    </source>
</reference>
<dbReference type="Gene3D" id="3.40.30.10">
    <property type="entry name" value="Glutaredoxin"/>
    <property type="match status" value="1"/>
</dbReference>
<evidence type="ECO:0000256" key="6">
    <source>
        <dbReference type="ARBA" id="ARBA00023002"/>
    </source>
</evidence>
<name>A0A8S1GXY3_9PELO</name>
<evidence type="ECO:0000256" key="5">
    <source>
        <dbReference type="ARBA" id="ARBA00022679"/>
    </source>
</evidence>
<dbReference type="OrthoDB" id="4951845at2759"/>
<dbReference type="SUPFAM" id="SSF52833">
    <property type="entry name" value="Thioredoxin-like"/>
    <property type="match status" value="1"/>
</dbReference>
<evidence type="ECO:0000259" key="13">
    <source>
        <dbReference type="PROSITE" id="PS50405"/>
    </source>
</evidence>
<evidence type="ECO:0000313" key="15">
    <source>
        <dbReference type="Proteomes" id="UP000835052"/>
    </source>
</evidence>
<dbReference type="Proteomes" id="UP000835052">
    <property type="component" value="Unassembled WGS sequence"/>
</dbReference>
<evidence type="ECO:0000256" key="8">
    <source>
        <dbReference type="ARBA" id="ARBA00032681"/>
    </source>
</evidence>
<evidence type="ECO:0000256" key="10">
    <source>
        <dbReference type="ARBA" id="ARBA00048353"/>
    </source>
</evidence>
<dbReference type="EMBL" id="CAJGYM010000008">
    <property type="protein sequence ID" value="CAD6188185.1"/>
    <property type="molecule type" value="Genomic_DNA"/>
</dbReference>
<dbReference type="GO" id="GO:0006749">
    <property type="term" value="P:glutathione metabolic process"/>
    <property type="evidence" value="ECO:0007669"/>
    <property type="project" value="TreeGrafter"/>
</dbReference>
<comment type="similarity">
    <text evidence="1">Belongs to the GST superfamily. Omega family.</text>
</comment>
<dbReference type="InterPro" id="IPR005442">
    <property type="entry name" value="GST_omega"/>
</dbReference>
<evidence type="ECO:0000256" key="1">
    <source>
        <dbReference type="ARBA" id="ARBA00011067"/>
    </source>
</evidence>
<comment type="catalytic activity">
    <reaction evidence="11">
        <text>L-dehydroascorbate + 2 glutathione = glutathione disulfide + L-ascorbate</text>
        <dbReference type="Rhea" id="RHEA:24424"/>
        <dbReference type="ChEBI" id="CHEBI:38290"/>
        <dbReference type="ChEBI" id="CHEBI:57925"/>
        <dbReference type="ChEBI" id="CHEBI:58297"/>
        <dbReference type="ChEBI" id="CHEBI:58539"/>
        <dbReference type="EC" id="1.8.5.1"/>
    </reaction>
</comment>
<comment type="catalytic activity">
    <reaction evidence="9">
        <text>RX + glutathione = an S-substituted glutathione + a halide anion + H(+)</text>
        <dbReference type="Rhea" id="RHEA:16437"/>
        <dbReference type="ChEBI" id="CHEBI:15378"/>
        <dbReference type="ChEBI" id="CHEBI:16042"/>
        <dbReference type="ChEBI" id="CHEBI:17792"/>
        <dbReference type="ChEBI" id="CHEBI:57925"/>
        <dbReference type="ChEBI" id="CHEBI:90779"/>
        <dbReference type="EC" id="2.5.1.18"/>
    </reaction>
</comment>